<reference evidence="1" key="1">
    <citation type="journal article" date="2015" name="Nature">
        <title>Complex archaea that bridge the gap between prokaryotes and eukaryotes.</title>
        <authorList>
            <person name="Spang A."/>
            <person name="Saw J.H."/>
            <person name="Jorgensen S.L."/>
            <person name="Zaremba-Niedzwiedzka K."/>
            <person name="Martijn J."/>
            <person name="Lind A.E."/>
            <person name="van Eijk R."/>
            <person name="Schleper C."/>
            <person name="Guy L."/>
            <person name="Ettema T.J."/>
        </authorList>
    </citation>
    <scope>NUCLEOTIDE SEQUENCE</scope>
</reference>
<dbReference type="EMBL" id="LAZR01053262">
    <property type="protein sequence ID" value="KKK81132.1"/>
    <property type="molecule type" value="Genomic_DNA"/>
</dbReference>
<protein>
    <submittedName>
        <fullName evidence="1">Uncharacterized protein</fullName>
    </submittedName>
</protein>
<proteinExistence type="predicted"/>
<dbReference type="AlphaFoldDB" id="A0A0F8YI96"/>
<sequence>MDKETRVQLHAACDEWMQGDKYGIVIGYGKSREYIDRFTGLKSMIRPVRVKLDKSGRVRRFHPDNLFTI</sequence>
<comment type="caution">
    <text evidence="1">The sequence shown here is derived from an EMBL/GenBank/DDBJ whole genome shotgun (WGS) entry which is preliminary data.</text>
</comment>
<name>A0A0F8YI96_9ZZZZ</name>
<gene>
    <name evidence="1" type="ORF">LCGC14_2816550</name>
</gene>
<accession>A0A0F8YI96</accession>
<organism evidence="1">
    <name type="scientific">marine sediment metagenome</name>
    <dbReference type="NCBI Taxonomy" id="412755"/>
    <lineage>
        <taxon>unclassified sequences</taxon>
        <taxon>metagenomes</taxon>
        <taxon>ecological metagenomes</taxon>
    </lineage>
</organism>
<evidence type="ECO:0000313" key="1">
    <source>
        <dbReference type="EMBL" id="KKK81132.1"/>
    </source>
</evidence>